<feature type="compositionally biased region" description="Basic and acidic residues" evidence="1">
    <location>
        <begin position="304"/>
        <end position="314"/>
    </location>
</feature>
<dbReference type="OrthoDB" id="5875865at2759"/>
<evidence type="ECO:0000256" key="1">
    <source>
        <dbReference type="SAM" id="MobiDB-lite"/>
    </source>
</evidence>
<feature type="compositionally biased region" description="Basic residues" evidence="1">
    <location>
        <begin position="315"/>
        <end position="324"/>
    </location>
</feature>
<comment type="caution">
    <text evidence="2">The sequence shown here is derived from an EMBL/GenBank/DDBJ whole genome shotgun (WGS) entry which is preliminary data.</text>
</comment>
<dbReference type="Proteomes" id="UP000230233">
    <property type="component" value="Chromosome III"/>
</dbReference>
<dbReference type="EMBL" id="PDUG01000003">
    <property type="protein sequence ID" value="PIC42963.1"/>
    <property type="molecule type" value="Genomic_DNA"/>
</dbReference>
<sequence length="345" mass="39492">MEVLSGSDDKLKNKRRILLEGEKFKLKVLSNETPEHTKMLYTVADRRNIEATLEKLKREVMDIHFVRTSEPRRLFNNIPVLMYSDCTGDRYVSEIKFKTKLEGCKPVDVQLVLKEKPKSIVFPNLPRQKYIQLRVCKNIPASMKLKESFDQWMSKGGLMIDFITESLWPAIKVANKQENQRKSKKEHDHQNSIQIPPLFPRAFSGSDRGPGRKFENRRDGRDNQRDQQLPSRRQHENGMMDKGAQIPRHKPQQSFNQPRLPRGGAFPSGPLEILGLRNQCVPSQTVGGSFGAPNKDYLAMHYSGSRENRSDMGRGHGRRGRGSRSRGPGGRGSDKGDWRKPAHPQ</sequence>
<feature type="region of interest" description="Disordered" evidence="1">
    <location>
        <begin position="176"/>
        <end position="271"/>
    </location>
</feature>
<feature type="compositionally biased region" description="Basic and acidic residues" evidence="1">
    <location>
        <begin position="178"/>
        <end position="190"/>
    </location>
</feature>
<evidence type="ECO:0000313" key="3">
    <source>
        <dbReference type="Proteomes" id="UP000230233"/>
    </source>
</evidence>
<keyword evidence="3" id="KW-1185">Reference proteome</keyword>
<protein>
    <submittedName>
        <fullName evidence="2">Uncharacterized protein</fullName>
    </submittedName>
</protein>
<gene>
    <name evidence="2" type="primary">Cni-Y66D12A.19</name>
    <name evidence="2" type="synonym">Cnig_chr_III.g9868</name>
    <name evidence="2" type="ORF">B9Z55_009868</name>
</gene>
<organism evidence="2 3">
    <name type="scientific">Caenorhabditis nigoni</name>
    <dbReference type="NCBI Taxonomy" id="1611254"/>
    <lineage>
        <taxon>Eukaryota</taxon>
        <taxon>Metazoa</taxon>
        <taxon>Ecdysozoa</taxon>
        <taxon>Nematoda</taxon>
        <taxon>Chromadorea</taxon>
        <taxon>Rhabditida</taxon>
        <taxon>Rhabditina</taxon>
        <taxon>Rhabditomorpha</taxon>
        <taxon>Rhabditoidea</taxon>
        <taxon>Rhabditidae</taxon>
        <taxon>Peloderinae</taxon>
        <taxon>Caenorhabditis</taxon>
    </lineage>
</organism>
<feature type="compositionally biased region" description="Basic and acidic residues" evidence="1">
    <location>
        <begin position="332"/>
        <end position="345"/>
    </location>
</feature>
<proteinExistence type="predicted"/>
<evidence type="ECO:0000313" key="2">
    <source>
        <dbReference type="EMBL" id="PIC42963.1"/>
    </source>
</evidence>
<feature type="compositionally biased region" description="Basic and acidic residues" evidence="1">
    <location>
        <begin position="209"/>
        <end position="225"/>
    </location>
</feature>
<dbReference type="AlphaFoldDB" id="A0A2G5UTZ5"/>
<name>A0A2G5UTZ5_9PELO</name>
<feature type="region of interest" description="Disordered" evidence="1">
    <location>
        <begin position="287"/>
        <end position="345"/>
    </location>
</feature>
<reference evidence="3" key="1">
    <citation type="submission" date="2017-10" db="EMBL/GenBank/DDBJ databases">
        <title>Rapid genome shrinkage in a self-fertile nematode reveals novel sperm competition proteins.</title>
        <authorList>
            <person name="Yin D."/>
            <person name="Schwarz E.M."/>
            <person name="Thomas C.G."/>
            <person name="Felde R.L."/>
            <person name="Korf I.F."/>
            <person name="Cutter A.D."/>
            <person name="Schartner C.M."/>
            <person name="Ralston E.J."/>
            <person name="Meyer B.J."/>
            <person name="Haag E.S."/>
        </authorList>
    </citation>
    <scope>NUCLEOTIDE SEQUENCE [LARGE SCALE GENOMIC DNA]</scope>
    <source>
        <strain evidence="3">JU1422</strain>
    </source>
</reference>
<accession>A0A2G5UTZ5</accession>